<evidence type="ECO:0000256" key="1">
    <source>
        <dbReference type="ARBA" id="ARBA00001232"/>
    </source>
</evidence>
<dbReference type="PANTHER" id="PTHR30100:SF1">
    <property type="entry name" value="PHOSPHATE ACYLTRANSFERASE"/>
    <property type="match status" value="1"/>
</dbReference>
<dbReference type="InterPro" id="IPR003664">
    <property type="entry name" value="FA_synthesis"/>
</dbReference>
<dbReference type="InterPro" id="IPR012281">
    <property type="entry name" value="Phospholipid_synth_PlsX-like"/>
</dbReference>
<keyword evidence="7 10" id="KW-1208">Phospholipid metabolism</keyword>
<evidence type="ECO:0000256" key="10">
    <source>
        <dbReference type="HAMAP-Rule" id="MF_00019"/>
    </source>
</evidence>
<dbReference type="SUPFAM" id="SSF53659">
    <property type="entry name" value="Isocitrate/Isopropylmalate dehydrogenase-like"/>
    <property type="match status" value="1"/>
</dbReference>
<keyword evidence="2 10" id="KW-0963">Cytoplasm</keyword>
<dbReference type="Gene3D" id="3.40.718.10">
    <property type="entry name" value="Isopropylmalate Dehydrogenase"/>
    <property type="match status" value="1"/>
</dbReference>
<keyword evidence="11" id="KW-0012">Acyltransferase</keyword>
<proteinExistence type="inferred from homology"/>
<evidence type="ECO:0000256" key="9">
    <source>
        <dbReference type="ARBA" id="ARBA00046608"/>
    </source>
</evidence>
<evidence type="ECO:0000256" key="4">
    <source>
        <dbReference type="ARBA" id="ARBA00022679"/>
    </source>
</evidence>
<dbReference type="GO" id="GO:0043811">
    <property type="term" value="F:phosphate:acyl-[acyl carrier protein] acyltransferase activity"/>
    <property type="evidence" value="ECO:0007669"/>
    <property type="project" value="UniProtKB-EC"/>
</dbReference>
<protein>
    <recommendedName>
        <fullName evidence="8 10">Phosphate acyltransferase</fullName>
        <ecNumber evidence="8 10">2.3.1.274</ecNumber>
    </recommendedName>
    <alternativeName>
        <fullName evidence="10">Acyl-ACP phosphotransacylase</fullName>
    </alternativeName>
    <alternativeName>
        <fullName evidence="10">Acyl-[acyl-carrier-protein]--phosphate acyltransferase</fullName>
    </alternativeName>
    <alternativeName>
        <fullName evidence="10">Phosphate-acyl-ACP acyltransferase</fullName>
    </alternativeName>
</protein>
<evidence type="ECO:0000256" key="8">
    <source>
        <dbReference type="ARBA" id="ARBA00024069"/>
    </source>
</evidence>
<dbReference type="Pfam" id="PF02504">
    <property type="entry name" value="FA_synthesis"/>
    <property type="match status" value="1"/>
</dbReference>
<evidence type="ECO:0000313" key="11">
    <source>
        <dbReference type="EMBL" id="MEN1759474.1"/>
    </source>
</evidence>
<comment type="function">
    <text evidence="10">Catalyzes the reversible formation of acyl-phosphate (acyl-PO(4)) from acyl-[acyl-carrier-protein] (acyl-ACP). This enzyme utilizes acyl-ACP as fatty acyl donor, but not acyl-CoA.</text>
</comment>
<keyword evidence="12" id="KW-1185">Reference proteome</keyword>
<evidence type="ECO:0000256" key="7">
    <source>
        <dbReference type="ARBA" id="ARBA00023264"/>
    </source>
</evidence>
<evidence type="ECO:0000256" key="5">
    <source>
        <dbReference type="ARBA" id="ARBA00023098"/>
    </source>
</evidence>
<gene>
    <name evidence="10 11" type="primary">plsX</name>
    <name evidence="11" type="ORF">AAIG11_03215</name>
</gene>
<evidence type="ECO:0000256" key="3">
    <source>
        <dbReference type="ARBA" id="ARBA00022516"/>
    </source>
</evidence>
<dbReference type="RefSeq" id="WP_343184825.1">
    <property type="nucleotide sequence ID" value="NZ_JBCITM010000002.1"/>
</dbReference>
<comment type="similarity">
    <text evidence="10">Belongs to the PlsX family.</text>
</comment>
<dbReference type="PANTHER" id="PTHR30100">
    <property type="entry name" value="FATTY ACID/PHOSPHOLIPID SYNTHESIS PROTEIN PLSX"/>
    <property type="match status" value="1"/>
</dbReference>
<name>A0ABU9VQP7_9CLOT</name>
<comment type="caution">
    <text evidence="11">The sequence shown here is derived from an EMBL/GenBank/DDBJ whole genome shotgun (WGS) entry which is preliminary data.</text>
</comment>
<keyword evidence="5 10" id="KW-0443">Lipid metabolism</keyword>
<keyword evidence="4 10" id="KW-0808">Transferase</keyword>
<dbReference type="Proteomes" id="UP001407405">
    <property type="component" value="Unassembled WGS sequence"/>
</dbReference>
<keyword evidence="3 10" id="KW-0444">Lipid biosynthesis</keyword>
<comment type="pathway">
    <text evidence="10">Lipid metabolism; phospholipid metabolism.</text>
</comment>
<dbReference type="EMBL" id="JBCITM010000002">
    <property type="protein sequence ID" value="MEN1759474.1"/>
    <property type="molecule type" value="Genomic_DNA"/>
</dbReference>
<dbReference type="NCBIfam" id="TIGR00182">
    <property type="entry name" value="plsX"/>
    <property type="match status" value="1"/>
</dbReference>
<comment type="subcellular location">
    <subcellularLocation>
        <location evidence="10">Cytoplasm</location>
    </subcellularLocation>
    <text evidence="10">Associated with the membrane possibly through PlsY.</text>
</comment>
<reference evidence="11 12" key="1">
    <citation type="submission" date="2024-04" db="EMBL/GenBank/DDBJ databases">
        <title>Genome sequencing and metabolic network reconstruction of aminoacids and betaine degradation by Anoxynatronum sibiricum.</title>
        <authorList>
            <person name="Detkova E.N."/>
            <person name="Boltjanskaja Y.V."/>
            <person name="Mardanov A.V."/>
            <person name="Kevbrin V."/>
        </authorList>
    </citation>
    <scope>NUCLEOTIDE SEQUENCE [LARGE SCALE GENOMIC DNA]</scope>
    <source>
        <strain evidence="11 12">Z-7981</strain>
    </source>
</reference>
<accession>A0ABU9VQP7</accession>
<evidence type="ECO:0000256" key="6">
    <source>
        <dbReference type="ARBA" id="ARBA00023209"/>
    </source>
</evidence>
<sequence length="339" mass="36543">MKVVMDAMGGDFGPQVTVEAALQAIEELGVHMILTGREEVLQRELKQHPSVGDALTIVHCSEMIENQDKPSVALRQKKNSSMSVAFQMVKNGEADAIISAGNTGALLAGGLFILGRIKGISRPALAVPIPTPRGISLLIDAGANADCKPQHLLDFARMGRSYMQTMAGINEPEIRLVNVGIEAEKGNELSKETYPLLEQAHIGFKGNIEARDIPSGVADVIVCDGFTGNIILKLYEGVAGTFGDTLKQELTRNFLRKAGTLLVKPGLRDFKKRFDYTEHGGVPFLGVNGLLIKAHGSSNAKALKNAVRQAKISFENHLVPHIISQLPNASIELEEATHQ</sequence>
<dbReference type="PIRSF" id="PIRSF002465">
    <property type="entry name" value="Phsphlp_syn_PlsX"/>
    <property type="match status" value="1"/>
</dbReference>
<comment type="catalytic activity">
    <reaction evidence="1 10">
        <text>a fatty acyl-[ACP] + phosphate = an acyl phosphate + holo-[ACP]</text>
        <dbReference type="Rhea" id="RHEA:42292"/>
        <dbReference type="Rhea" id="RHEA-COMP:9685"/>
        <dbReference type="Rhea" id="RHEA-COMP:14125"/>
        <dbReference type="ChEBI" id="CHEBI:43474"/>
        <dbReference type="ChEBI" id="CHEBI:59918"/>
        <dbReference type="ChEBI" id="CHEBI:64479"/>
        <dbReference type="ChEBI" id="CHEBI:138651"/>
        <dbReference type="EC" id="2.3.1.274"/>
    </reaction>
</comment>
<keyword evidence="6 10" id="KW-0594">Phospholipid biosynthesis</keyword>
<evidence type="ECO:0000313" key="12">
    <source>
        <dbReference type="Proteomes" id="UP001407405"/>
    </source>
</evidence>
<comment type="subunit">
    <text evidence="9 10">Homodimer. Probably interacts with PlsY.</text>
</comment>
<dbReference type="HAMAP" id="MF_00019">
    <property type="entry name" value="PlsX"/>
    <property type="match status" value="1"/>
</dbReference>
<organism evidence="11 12">
    <name type="scientific">Anoxynatronum sibiricum</name>
    <dbReference type="NCBI Taxonomy" id="210623"/>
    <lineage>
        <taxon>Bacteria</taxon>
        <taxon>Bacillati</taxon>
        <taxon>Bacillota</taxon>
        <taxon>Clostridia</taxon>
        <taxon>Eubacteriales</taxon>
        <taxon>Clostridiaceae</taxon>
        <taxon>Anoxynatronum</taxon>
    </lineage>
</organism>
<dbReference type="EC" id="2.3.1.274" evidence="8 10"/>
<evidence type="ECO:0000256" key="2">
    <source>
        <dbReference type="ARBA" id="ARBA00022490"/>
    </source>
</evidence>